<dbReference type="RefSeq" id="WP_377556144.1">
    <property type="nucleotide sequence ID" value="NZ_JBHUHQ010000015.1"/>
</dbReference>
<keyword evidence="3" id="KW-1185">Reference proteome</keyword>
<reference evidence="3" key="1">
    <citation type="journal article" date="2019" name="Int. J. Syst. Evol. Microbiol.">
        <title>The Global Catalogue of Microorganisms (GCM) 10K type strain sequencing project: providing services to taxonomists for standard genome sequencing and annotation.</title>
        <authorList>
            <consortium name="The Broad Institute Genomics Platform"/>
            <consortium name="The Broad Institute Genome Sequencing Center for Infectious Disease"/>
            <person name="Wu L."/>
            <person name="Ma J."/>
        </authorList>
    </citation>
    <scope>NUCLEOTIDE SEQUENCE [LARGE SCALE GENOMIC DNA]</scope>
    <source>
        <strain evidence="3">R28</strain>
    </source>
</reference>
<gene>
    <name evidence="2" type="ORF">ACFSJF_10125</name>
</gene>
<evidence type="ECO:0000259" key="1">
    <source>
        <dbReference type="Pfam" id="PF04443"/>
    </source>
</evidence>
<proteinExistence type="predicted"/>
<dbReference type="GO" id="GO:0016874">
    <property type="term" value="F:ligase activity"/>
    <property type="evidence" value="ECO:0007669"/>
    <property type="project" value="UniProtKB-KW"/>
</dbReference>
<keyword evidence="2" id="KW-0436">Ligase</keyword>
<evidence type="ECO:0000313" key="3">
    <source>
        <dbReference type="Proteomes" id="UP001597383"/>
    </source>
</evidence>
<dbReference type="SUPFAM" id="SSF56801">
    <property type="entry name" value="Acetyl-CoA synthetase-like"/>
    <property type="match status" value="1"/>
</dbReference>
<sequence>MTQQEIVNRVLEFIENKDSSEEPFNDLALYLFSYQYGHNIPYQAFCKKKGKTLRTVKTWKDIPAVPINGFKELTLSCEDPSKSEAVFMTSGTTSGVKGKHYHPTLAVYDRSMVLNFMDRFMKDQEKIRMGILFPTEEVMPNSSLAHYLALAKGHFGTEDSCYFVGENGLEVNELLHELKHVEESGEPYALLGATFSFVHLFEALEQKNISFKLPKGSKLFDTGGFKNQSKELKLNEFYERLSGYLGVDRSQCINMYGMTELSTQFYDSGNTVVPSTKSGPHWVRTRVVNPLTGNEVKQGERGVLVHCDLANFNSVTTILTEDMGVAQDEGFLLLGRVQGTEAKGCSVAVDELIHATKG</sequence>
<dbReference type="Proteomes" id="UP001597383">
    <property type="component" value="Unassembled WGS sequence"/>
</dbReference>
<dbReference type="EMBL" id="JBHUHQ010000015">
    <property type="protein sequence ID" value="MFD2044623.1"/>
    <property type="molecule type" value="Genomic_DNA"/>
</dbReference>
<dbReference type="Gene3D" id="3.40.50.12780">
    <property type="entry name" value="N-terminal domain of ligase-like"/>
    <property type="match status" value="1"/>
</dbReference>
<dbReference type="InterPro" id="IPR007534">
    <property type="entry name" value="LuxE"/>
</dbReference>
<feature type="domain" description="Acyl-protein synthetase LuxE" evidence="1">
    <location>
        <begin position="17"/>
        <end position="351"/>
    </location>
</feature>
<evidence type="ECO:0000313" key="2">
    <source>
        <dbReference type="EMBL" id="MFD2044623.1"/>
    </source>
</evidence>
<dbReference type="InterPro" id="IPR042099">
    <property type="entry name" value="ANL_N_sf"/>
</dbReference>
<dbReference type="Pfam" id="PF04443">
    <property type="entry name" value="LuxE"/>
    <property type="match status" value="1"/>
</dbReference>
<organism evidence="2 3">
    <name type="scientific">Ornithinibacillus salinisoli</name>
    <dbReference type="NCBI Taxonomy" id="1848459"/>
    <lineage>
        <taxon>Bacteria</taxon>
        <taxon>Bacillati</taxon>
        <taxon>Bacillota</taxon>
        <taxon>Bacilli</taxon>
        <taxon>Bacillales</taxon>
        <taxon>Bacillaceae</taxon>
        <taxon>Ornithinibacillus</taxon>
    </lineage>
</organism>
<name>A0ABW4W1R4_9BACI</name>
<accession>A0ABW4W1R4</accession>
<protein>
    <submittedName>
        <fullName evidence="2">Long-chain fatty acid--CoA ligase</fullName>
    </submittedName>
</protein>
<comment type="caution">
    <text evidence="2">The sequence shown here is derived from an EMBL/GenBank/DDBJ whole genome shotgun (WGS) entry which is preliminary data.</text>
</comment>